<dbReference type="InterPro" id="IPR015943">
    <property type="entry name" value="WD40/YVTN_repeat-like_dom_sf"/>
</dbReference>
<feature type="transmembrane region" description="Helical" evidence="2">
    <location>
        <begin position="43"/>
        <end position="68"/>
    </location>
</feature>
<feature type="transmembrane region" description="Helical" evidence="2">
    <location>
        <begin position="17"/>
        <end position="36"/>
    </location>
</feature>
<feature type="compositionally biased region" description="Polar residues" evidence="1">
    <location>
        <begin position="583"/>
        <end position="592"/>
    </location>
</feature>
<evidence type="ECO:0000256" key="2">
    <source>
        <dbReference type="SAM" id="Phobius"/>
    </source>
</evidence>
<dbReference type="Gene3D" id="2.130.10.10">
    <property type="entry name" value="YVTN repeat-like/Quinoprotein amine dehydrogenase"/>
    <property type="match status" value="1"/>
</dbReference>
<evidence type="ECO:0000256" key="1">
    <source>
        <dbReference type="SAM" id="MobiDB-lite"/>
    </source>
</evidence>
<dbReference type="SUPFAM" id="SSF82171">
    <property type="entry name" value="DPP6 N-terminal domain-like"/>
    <property type="match status" value="1"/>
</dbReference>
<dbReference type="EMBL" id="MU151516">
    <property type="protein sequence ID" value="KAF9443124.1"/>
    <property type="molecule type" value="Genomic_DNA"/>
</dbReference>
<keyword evidence="2" id="KW-1133">Transmembrane helix</keyword>
<dbReference type="OrthoDB" id="972532at2759"/>
<keyword evidence="4" id="KW-1185">Reference proteome</keyword>
<evidence type="ECO:0000313" key="4">
    <source>
        <dbReference type="Proteomes" id="UP000807342"/>
    </source>
</evidence>
<evidence type="ECO:0000313" key="3">
    <source>
        <dbReference type="EMBL" id="KAF9443124.1"/>
    </source>
</evidence>
<gene>
    <name evidence="3" type="ORF">P691DRAFT_680178</name>
</gene>
<dbReference type="AlphaFoldDB" id="A0A9P6BYY7"/>
<keyword evidence="2" id="KW-0472">Membrane</keyword>
<protein>
    <submittedName>
        <fullName evidence="3">Uncharacterized protein</fullName>
    </submittedName>
</protein>
<comment type="caution">
    <text evidence="3">The sequence shown here is derived from an EMBL/GenBank/DDBJ whole genome shotgun (WGS) entry which is preliminary data.</text>
</comment>
<sequence>GTLLPLWVLTWTNGSQLLFLGASIVTFSAGLVVYAYSSGQALYTPYVTVAVTAATSFGLIVILIWMIYVICVSLVPVKHASVTRSSEGSMYSDVREIFSTFLEPGSGAPSILSETGSGAPSSPLFSFGRRRHADKDDIEKVEERGITVEEFTTQEETPRLKAKLQETIKNVSIMSTVVSAFVSAKHQYGPNTSKVPRAPKDRFRIDTKIPSPPMAQLSLPPQPVSTIGLAQYGTIHDIAYSGDGKHLAVTCDKEMTGQSWTAVYNTESMQMVADTWHAGQAVSERLMWSPSGTKLIIKFERRFDVWDLVAKDLRVVERYHPIKDVKWCGDDAFLVAEHSCVFKINLTRLIAIYHFEHMHVRSVSRARNTKYLIIITRVSKSPEELKYTRGWSEQRIIIYDMDKDETVYQVPVLEDICGIHHNPDELDVLVTRKDRVTFQMWALDAGVKGTGITARLKKRNITPHTNPGDYVGPTSIGGNRNEFIFSATSTGVDIWRRESGTPHQRFQPRILRNEGVCCFSWRRSSDNTSNFATAGIDSSLLYIWRGDEPVLARTPVALDPVRSFSPKTTTKRARWLQAAQLATEPSSNSPSSRDVDVNSAEGASGT</sequence>
<name>A0A9P6BYY7_9AGAR</name>
<feature type="region of interest" description="Disordered" evidence="1">
    <location>
        <begin position="579"/>
        <end position="606"/>
    </location>
</feature>
<keyword evidence="2" id="KW-0812">Transmembrane</keyword>
<dbReference type="Proteomes" id="UP000807342">
    <property type="component" value="Unassembled WGS sequence"/>
</dbReference>
<feature type="non-terminal residue" evidence="3">
    <location>
        <position position="1"/>
    </location>
</feature>
<accession>A0A9P6BYY7</accession>
<organism evidence="3 4">
    <name type="scientific">Macrolepiota fuliginosa MF-IS2</name>
    <dbReference type="NCBI Taxonomy" id="1400762"/>
    <lineage>
        <taxon>Eukaryota</taxon>
        <taxon>Fungi</taxon>
        <taxon>Dikarya</taxon>
        <taxon>Basidiomycota</taxon>
        <taxon>Agaricomycotina</taxon>
        <taxon>Agaricomycetes</taxon>
        <taxon>Agaricomycetidae</taxon>
        <taxon>Agaricales</taxon>
        <taxon>Agaricineae</taxon>
        <taxon>Agaricaceae</taxon>
        <taxon>Macrolepiota</taxon>
    </lineage>
</organism>
<proteinExistence type="predicted"/>
<reference evidence="3" key="1">
    <citation type="submission" date="2020-11" db="EMBL/GenBank/DDBJ databases">
        <authorList>
            <consortium name="DOE Joint Genome Institute"/>
            <person name="Ahrendt S."/>
            <person name="Riley R."/>
            <person name="Andreopoulos W."/>
            <person name="Labutti K."/>
            <person name="Pangilinan J."/>
            <person name="Ruiz-Duenas F.J."/>
            <person name="Barrasa J.M."/>
            <person name="Sanchez-Garcia M."/>
            <person name="Camarero S."/>
            <person name="Miyauchi S."/>
            <person name="Serrano A."/>
            <person name="Linde D."/>
            <person name="Babiker R."/>
            <person name="Drula E."/>
            <person name="Ayuso-Fernandez I."/>
            <person name="Pacheco R."/>
            <person name="Padilla G."/>
            <person name="Ferreira P."/>
            <person name="Barriuso J."/>
            <person name="Kellner H."/>
            <person name="Castanera R."/>
            <person name="Alfaro M."/>
            <person name="Ramirez L."/>
            <person name="Pisabarro A.G."/>
            <person name="Kuo A."/>
            <person name="Tritt A."/>
            <person name="Lipzen A."/>
            <person name="He G."/>
            <person name="Yan M."/>
            <person name="Ng V."/>
            <person name="Cullen D."/>
            <person name="Martin F."/>
            <person name="Rosso M.-N."/>
            <person name="Henrissat B."/>
            <person name="Hibbett D."/>
            <person name="Martinez A.T."/>
            <person name="Grigoriev I.V."/>
        </authorList>
    </citation>
    <scope>NUCLEOTIDE SEQUENCE</scope>
    <source>
        <strain evidence="3">MF-IS2</strain>
    </source>
</reference>